<sequence length="179" mass="20827">MAEENKNRQDKEPDQCAGLCTKWVWLWIAQVLAGTRSVNCMRRRKAGCKESTLTRKSILVHTDTDDDENGGDSKYQYTITDVITVIKQTHNSLSNQLKSFKTELSRLQESTQFMSNSLDELQKENKEMKRRLEEESRDLHNAKKRTSDFEEKIDSIVGEELEKNIVIMNVPKQEQEKTE</sequence>
<keyword evidence="1" id="KW-0175">Coiled coil</keyword>
<protein>
    <submittedName>
        <fullName evidence="2">Uncharacterized protein</fullName>
    </submittedName>
</protein>
<keyword evidence="3" id="KW-1185">Reference proteome</keyword>
<proteinExistence type="predicted"/>
<gene>
    <name evidence="2" type="ORF">HHI36_019845</name>
</gene>
<organism evidence="2 3">
    <name type="scientific">Cryptolaemus montrouzieri</name>
    <dbReference type="NCBI Taxonomy" id="559131"/>
    <lineage>
        <taxon>Eukaryota</taxon>
        <taxon>Metazoa</taxon>
        <taxon>Ecdysozoa</taxon>
        <taxon>Arthropoda</taxon>
        <taxon>Hexapoda</taxon>
        <taxon>Insecta</taxon>
        <taxon>Pterygota</taxon>
        <taxon>Neoptera</taxon>
        <taxon>Endopterygota</taxon>
        <taxon>Coleoptera</taxon>
        <taxon>Polyphaga</taxon>
        <taxon>Cucujiformia</taxon>
        <taxon>Coccinelloidea</taxon>
        <taxon>Coccinellidae</taxon>
        <taxon>Scymninae</taxon>
        <taxon>Scymnini</taxon>
        <taxon>Cryptolaemus</taxon>
    </lineage>
</organism>
<dbReference type="EMBL" id="JABFTP020000083">
    <property type="protein sequence ID" value="KAL3275073.1"/>
    <property type="molecule type" value="Genomic_DNA"/>
</dbReference>
<feature type="coiled-coil region" evidence="1">
    <location>
        <begin position="90"/>
        <end position="152"/>
    </location>
</feature>
<reference evidence="2 3" key="1">
    <citation type="journal article" date="2021" name="BMC Biol.">
        <title>Horizontally acquired antibacterial genes associated with adaptive radiation of ladybird beetles.</title>
        <authorList>
            <person name="Li H.S."/>
            <person name="Tang X.F."/>
            <person name="Huang Y.H."/>
            <person name="Xu Z.Y."/>
            <person name="Chen M.L."/>
            <person name="Du X.Y."/>
            <person name="Qiu B.Y."/>
            <person name="Chen P.T."/>
            <person name="Zhang W."/>
            <person name="Slipinski A."/>
            <person name="Escalona H.E."/>
            <person name="Waterhouse R.M."/>
            <person name="Zwick A."/>
            <person name="Pang H."/>
        </authorList>
    </citation>
    <scope>NUCLEOTIDE SEQUENCE [LARGE SCALE GENOMIC DNA]</scope>
    <source>
        <strain evidence="2">SYSU2018</strain>
    </source>
</reference>
<name>A0ABD2N8T1_9CUCU</name>
<evidence type="ECO:0000313" key="3">
    <source>
        <dbReference type="Proteomes" id="UP001516400"/>
    </source>
</evidence>
<dbReference type="Proteomes" id="UP001516400">
    <property type="component" value="Unassembled WGS sequence"/>
</dbReference>
<comment type="caution">
    <text evidence="2">The sequence shown here is derived from an EMBL/GenBank/DDBJ whole genome shotgun (WGS) entry which is preliminary data.</text>
</comment>
<accession>A0ABD2N8T1</accession>
<dbReference type="AlphaFoldDB" id="A0ABD2N8T1"/>
<evidence type="ECO:0000256" key="1">
    <source>
        <dbReference type="SAM" id="Coils"/>
    </source>
</evidence>
<evidence type="ECO:0000313" key="2">
    <source>
        <dbReference type="EMBL" id="KAL3275073.1"/>
    </source>
</evidence>